<dbReference type="GO" id="GO:0032259">
    <property type="term" value="P:methylation"/>
    <property type="evidence" value="ECO:0007669"/>
    <property type="project" value="UniProtKB-KW"/>
</dbReference>
<keyword evidence="2" id="KW-0489">Methyltransferase</keyword>
<keyword evidence="4" id="KW-0949">S-adenosyl-L-methionine</keyword>
<feature type="compositionally biased region" description="Acidic residues" evidence="8">
    <location>
        <begin position="461"/>
        <end position="470"/>
    </location>
</feature>
<feature type="region of interest" description="Disordered" evidence="8">
    <location>
        <begin position="338"/>
        <end position="365"/>
    </location>
</feature>
<dbReference type="InterPro" id="IPR035979">
    <property type="entry name" value="RBD_domain_sf"/>
</dbReference>
<accession>A0A674P8Y8</accession>
<dbReference type="Pfam" id="PF00076">
    <property type="entry name" value="RRM_1"/>
    <property type="match status" value="1"/>
</dbReference>
<comment type="subcellular location">
    <subcellularLocation>
        <location evidence="1">Nucleus</location>
    </subcellularLocation>
</comment>
<evidence type="ECO:0000259" key="9">
    <source>
        <dbReference type="PROSITE" id="PS50102"/>
    </source>
</evidence>
<proteinExistence type="predicted"/>
<feature type="compositionally biased region" description="Polar residues" evidence="8">
    <location>
        <begin position="880"/>
        <end position="894"/>
    </location>
</feature>
<feature type="compositionally biased region" description="Polar residues" evidence="8">
    <location>
        <begin position="472"/>
        <end position="485"/>
    </location>
</feature>
<dbReference type="SUPFAM" id="SSF54928">
    <property type="entry name" value="RNA-binding domain, RBD"/>
    <property type="match status" value="1"/>
</dbReference>
<feature type="compositionally biased region" description="Basic and acidic residues" evidence="8">
    <location>
        <begin position="835"/>
        <end position="849"/>
    </location>
</feature>
<dbReference type="GO" id="GO:0003723">
    <property type="term" value="F:RNA binding"/>
    <property type="evidence" value="ECO:0007669"/>
    <property type="project" value="UniProtKB-UniRule"/>
</dbReference>
<keyword evidence="6" id="KW-0539">Nucleus</keyword>
<dbReference type="InterPro" id="IPR044570">
    <property type="entry name" value="Set1-like"/>
</dbReference>
<protein>
    <recommendedName>
        <fullName evidence="9">RRM domain-containing protein</fullName>
    </recommendedName>
</protein>
<feature type="region of interest" description="Disordered" evidence="8">
    <location>
        <begin position="1064"/>
        <end position="1092"/>
    </location>
</feature>
<feature type="region of interest" description="Disordered" evidence="8">
    <location>
        <begin position="734"/>
        <end position="953"/>
    </location>
</feature>
<gene>
    <name evidence="10" type="primary">LOC101071694</name>
</gene>
<evidence type="ECO:0000256" key="7">
    <source>
        <dbReference type="PROSITE-ProRule" id="PRU00176"/>
    </source>
</evidence>
<evidence type="ECO:0000313" key="11">
    <source>
        <dbReference type="Proteomes" id="UP000005226"/>
    </source>
</evidence>
<reference evidence="10 11" key="1">
    <citation type="journal article" date="2011" name="Genome Biol. Evol.">
        <title>Integration of the genetic map and genome assembly of fugu facilitates insights into distinct features of genome evolution in teleosts and mammals.</title>
        <authorList>
            <person name="Kai W."/>
            <person name="Kikuchi K."/>
            <person name="Tohari S."/>
            <person name="Chew A.K."/>
            <person name="Tay A."/>
            <person name="Fujiwara A."/>
            <person name="Hosoya S."/>
            <person name="Suetake H."/>
            <person name="Naruse K."/>
            <person name="Brenner S."/>
            <person name="Suzuki Y."/>
            <person name="Venkatesh B."/>
        </authorList>
    </citation>
    <scope>NUCLEOTIDE SEQUENCE [LARGE SCALE GENOMIC DNA]</scope>
</reference>
<dbReference type="FunFam" id="3.30.70.330:FF:000178">
    <property type="entry name" value="Histone-lysine N-methyltransferase"/>
    <property type="match status" value="1"/>
</dbReference>
<dbReference type="Ensembl" id="ENSTRUT00000089468.1">
    <property type="protein sequence ID" value="ENSTRUP00000082248.1"/>
    <property type="gene ID" value="ENSTRUG00000029797.1"/>
</dbReference>
<dbReference type="Proteomes" id="UP000005226">
    <property type="component" value="Chromosome 21"/>
</dbReference>
<dbReference type="GO" id="GO:0048188">
    <property type="term" value="C:Set1C/COMPASS complex"/>
    <property type="evidence" value="ECO:0007669"/>
    <property type="project" value="TreeGrafter"/>
</dbReference>
<feature type="domain" description="RRM" evidence="9">
    <location>
        <begin position="95"/>
        <end position="173"/>
    </location>
</feature>
<dbReference type="Gene3D" id="3.30.70.330">
    <property type="match status" value="1"/>
</dbReference>
<organism evidence="10 11">
    <name type="scientific">Takifugu rubripes</name>
    <name type="common">Japanese pufferfish</name>
    <name type="synonym">Fugu rubripes</name>
    <dbReference type="NCBI Taxonomy" id="31033"/>
    <lineage>
        <taxon>Eukaryota</taxon>
        <taxon>Metazoa</taxon>
        <taxon>Chordata</taxon>
        <taxon>Craniata</taxon>
        <taxon>Vertebrata</taxon>
        <taxon>Euteleostomi</taxon>
        <taxon>Actinopterygii</taxon>
        <taxon>Neopterygii</taxon>
        <taxon>Teleostei</taxon>
        <taxon>Neoteleostei</taxon>
        <taxon>Acanthomorphata</taxon>
        <taxon>Eupercaria</taxon>
        <taxon>Tetraodontiformes</taxon>
        <taxon>Tetradontoidea</taxon>
        <taxon>Tetraodontidae</taxon>
        <taxon>Takifugu</taxon>
    </lineage>
</organism>
<evidence type="ECO:0000256" key="3">
    <source>
        <dbReference type="ARBA" id="ARBA00022679"/>
    </source>
</evidence>
<evidence type="ECO:0000256" key="8">
    <source>
        <dbReference type="SAM" id="MobiDB-lite"/>
    </source>
</evidence>
<dbReference type="PANTHER" id="PTHR45814:SF2">
    <property type="entry name" value="HISTONE-LYSINE N-METHYLTRANSFERASE SETD1"/>
    <property type="match status" value="1"/>
</dbReference>
<feature type="compositionally biased region" description="Polar residues" evidence="8">
    <location>
        <begin position="340"/>
        <end position="354"/>
    </location>
</feature>
<evidence type="ECO:0000256" key="6">
    <source>
        <dbReference type="ARBA" id="ARBA00023242"/>
    </source>
</evidence>
<feature type="compositionally biased region" description="Polar residues" evidence="8">
    <location>
        <begin position="518"/>
        <end position="530"/>
    </location>
</feature>
<evidence type="ECO:0000313" key="10">
    <source>
        <dbReference type="Ensembl" id="ENSTRUP00000082248.1"/>
    </source>
</evidence>
<evidence type="ECO:0000256" key="4">
    <source>
        <dbReference type="ARBA" id="ARBA00022691"/>
    </source>
</evidence>
<dbReference type="InterPro" id="IPR012677">
    <property type="entry name" value="Nucleotide-bd_a/b_plait_sf"/>
</dbReference>
<name>A0A674P8Y8_TAKRU</name>
<keyword evidence="3" id="KW-0808">Transferase</keyword>
<sequence>MESEKQTTERETVPQHLTSYKLIIDPALTKGFYKVYRFDGIRFNIPLADLPAGLEPLDTVKDPRICRLWSRNNRTWLLPAKFKVDKWYIGPVPPKELTISRLNDNVSEAFLTNMCKIHGNTEEVEIFYNPKNKKHLGIAKVIFDTVKAAKDAVQHLHQTSVMGNIIHVEIDPKGENRERYIQLLLRGLYTPWTLPVGSSEQALQGLIDSLAQHSSVSSPTMIATPLSQDTAYSSICQDTPCSFMCTPCSQGTPRTPFFSATPLSQDSCYSSLQATPVLQGESFTLSVPKPLRKDVCSHKSTGPHRGKVTDFFFLKKPQPPHALCAPLLSSSQDLEVWDDSAQSSPHNSTVSTPLQEPVVSATPNSSYGNCASSATLNINITPVESISFSKPSKVESLDSRIESLLINRKNSPLSVMCGKTLEADVSSEDRPTSSANSLPASDHLPTSSASCATSSERDSSLTEENEEDETAQAVSFLTRHAQSPRSPDITLAECSTGTEAKQMQPFLRLKEHQAADENNANKSPAPTEETSFAHPPSFPSTENASLPLFRIQSNCSQPTKTPFPLPIPPFPPVSPHLLNGTIPFPPPGWVPPPGQHIPIPPPTIPPPSLPAPPTFLRPPPPLMVPPCVPPPLFRFPFPMVPPAPLDTSSQSNGTTPLPFPLPPWPSPFKFNPFVPPPNFPVVRENPHKLTIEKVLQVIIDELKVIIKKDITRRMIEGIAFKTFEDWWECEDRKTKMQDSTLKGETTVGEKSRTAINPHGWLRIEQGKKPPLPSFKVKRKQICDSASSKDTDSVLSSAHDTSVEKLSDDTFIPNRAKRRHARPHMLDSDDDDDDDGDKRKEAYTKEETSDQPHQGLMTDDPQSLSIGDGDDEAEEEVGAQKYSQEDSSIFQTTEDVQCLDDMSHGSSPSEFSSDLDSSDSSHSESSEESSYSELSLENEDMQEEQRADDSSEDCIIVSSDDESMQIEAPMTPLAPLTPGAELDLCLENWSGPFDAEDPEDGRCNSCQHDICELDPVSGFQNSDSPEYAPSQPLVGFPELDLDAELEDPASLQGSVVEPLRPVTPTGIVVDSDPDLLLRSKPTSPTVQEMDRPQTPGMGIVFELEPEDSADEAHTEPFPVSSTPLQTLYQDRPRTPGRENKNYWTLCNSVGESDREMAECSTCRLPAASYVRAPKTPGRDIILSRGDVFYRRKNTSQTLLCDSHSVSSPCCISDSSSLSSDGRETWSGSGVRAKPLQGLENMPGRLYEGSWRESEDAFLERKHKKLKRRWKLSQRQRSLKRVGVSPSSYRRRSPGGERRILHKVWEDGLDEEDSELLHCAYDRLQAQGCGQGWINDTLWTPHPHILLLVA</sequence>
<keyword evidence="7" id="KW-0694">RNA-binding</keyword>
<feature type="region of interest" description="Disordered" evidence="8">
    <location>
        <begin position="518"/>
        <end position="543"/>
    </location>
</feature>
<reference evidence="10" key="2">
    <citation type="submission" date="2025-08" db="UniProtKB">
        <authorList>
            <consortium name="Ensembl"/>
        </authorList>
    </citation>
    <scope>IDENTIFICATION</scope>
</reference>
<evidence type="ECO:0000256" key="5">
    <source>
        <dbReference type="ARBA" id="ARBA00022853"/>
    </source>
</evidence>
<dbReference type="GeneTree" id="ENSGT00940000154575"/>
<evidence type="ECO:0000256" key="1">
    <source>
        <dbReference type="ARBA" id="ARBA00004123"/>
    </source>
</evidence>
<dbReference type="InterPro" id="IPR000504">
    <property type="entry name" value="RRM_dom"/>
</dbReference>
<feature type="compositionally biased region" description="Polar residues" evidence="8">
    <location>
        <begin position="432"/>
        <end position="454"/>
    </location>
</feature>
<keyword evidence="5" id="KW-0156">Chromatin regulator</keyword>
<feature type="compositionally biased region" description="Low complexity" evidence="8">
    <location>
        <begin position="905"/>
        <end position="917"/>
    </location>
</feature>
<dbReference type="PANTHER" id="PTHR45814">
    <property type="entry name" value="HISTONE-LYSINE N-METHYLTRANSFERASE SETD1"/>
    <property type="match status" value="1"/>
</dbReference>
<dbReference type="SMART" id="SM00360">
    <property type="entry name" value="RRM"/>
    <property type="match status" value="1"/>
</dbReference>
<keyword evidence="11" id="KW-1185">Reference proteome</keyword>
<reference evidence="10" key="3">
    <citation type="submission" date="2025-09" db="UniProtKB">
        <authorList>
            <consortium name="Ensembl"/>
        </authorList>
    </citation>
    <scope>IDENTIFICATION</scope>
</reference>
<evidence type="ECO:0000256" key="2">
    <source>
        <dbReference type="ARBA" id="ARBA00022603"/>
    </source>
</evidence>
<dbReference type="PROSITE" id="PS50102">
    <property type="entry name" value="RRM"/>
    <property type="match status" value="1"/>
</dbReference>
<feature type="region of interest" description="Disordered" evidence="8">
    <location>
        <begin position="424"/>
        <end position="490"/>
    </location>
</feature>
<dbReference type="OMA" id="PRICRLW"/>
<dbReference type="GO" id="GO:0042800">
    <property type="term" value="F:histone H3K4 methyltransferase activity"/>
    <property type="evidence" value="ECO:0007669"/>
    <property type="project" value="InterPro"/>
</dbReference>
<dbReference type="InParanoid" id="A0A674P8Y8"/>
<feature type="compositionally biased region" description="Acidic residues" evidence="8">
    <location>
        <begin position="867"/>
        <end position="876"/>
    </location>
</feature>